<accession>A0A9X1ZPY9</accession>
<dbReference type="AlphaFoldDB" id="A0A9X1ZPY9"/>
<dbReference type="InterPro" id="IPR025291">
    <property type="entry name" value="DUF4153"/>
</dbReference>
<feature type="transmembrane region" description="Helical" evidence="1">
    <location>
        <begin position="105"/>
        <end position="124"/>
    </location>
</feature>
<feature type="transmembrane region" description="Helical" evidence="1">
    <location>
        <begin position="20"/>
        <end position="36"/>
    </location>
</feature>
<feature type="transmembrane region" description="Helical" evidence="1">
    <location>
        <begin position="342"/>
        <end position="363"/>
    </location>
</feature>
<keyword evidence="3" id="KW-1185">Reference proteome</keyword>
<feature type="transmembrane region" description="Helical" evidence="1">
    <location>
        <begin position="317"/>
        <end position="335"/>
    </location>
</feature>
<feature type="transmembrane region" description="Helical" evidence="1">
    <location>
        <begin position="216"/>
        <end position="238"/>
    </location>
</feature>
<proteinExistence type="predicted"/>
<feature type="transmembrane region" description="Helical" evidence="1">
    <location>
        <begin position="75"/>
        <end position="93"/>
    </location>
</feature>
<dbReference type="EMBL" id="JAKHSK010000002">
    <property type="protein sequence ID" value="MCL6217165.1"/>
    <property type="molecule type" value="Genomic_DNA"/>
</dbReference>
<keyword evidence="1" id="KW-0812">Transmembrane</keyword>
<name>A0A9X1ZPY9_9FLAO</name>
<reference evidence="2" key="1">
    <citation type="submission" date="2022-01" db="EMBL/GenBank/DDBJ databases">
        <title>Genome sequencing of Zunongwangia sp. M21534 genome.</title>
        <authorList>
            <person name="Chen Y."/>
            <person name="Dong C."/>
            <person name="Shao Z."/>
        </authorList>
    </citation>
    <scope>NUCLEOTIDE SEQUENCE</scope>
    <source>
        <strain evidence="2">MCCC M21534</strain>
    </source>
</reference>
<protein>
    <submittedName>
        <fullName evidence="2">DUF4153 domain-containing protein</fullName>
    </submittedName>
</protein>
<organism evidence="2 3">
    <name type="scientific">Zunongwangia pacifica</name>
    <dbReference type="NCBI Taxonomy" id="2911062"/>
    <lineage>
        <taxon>Bacteria</taxon>
        <taxon>Pseudomonadati</taxon>
        <taxon>Bacteroidota</taxon>
        <taxon>Flavobacteriia</taxon>
        <taxon>Flavobacteriales</taxon>
        <taxon>Flavobacteriaceae</taxon>
        <taxon>Zunongwangia</taxon>
    </lineage>
</organism>
<keyword evidence="1" id="KW-0472">Membrane</keyword>
<evidence type="ECO:0000313" key="2">
    <source>
        <dbReference type="EMBL" id="MCL6217165.1"/>
    </source>
</evidence>
<dbReference type="Pfam" id="PF13687">
    <property type="entry name" value="DUF4153"/>
    <property type="match status" value="1"/>
</dbReference>
<gene>
    <name evidence="2" type="ORF">L1967_02570</name>
</gene>
<feature type="transmembrane region" description="Helical" evidence="1">
    <location>
        <begin position="177"/>
        <end position="195"/>
    </location>
</feature>
<feature type="transmembrane region" description="Helical" evidence="1">
    <location>
        <begin position="42"/>
        <end position="63"/>
    </location>
</feature>
<comment type="caution">
    <text evidence="2">The sequence shown here is derived from an EMBL/GenBank/DDBJ whole genome shotgun (WGS) entry which is preliminary data.</text>
</comment>
<dbReference type="RefSeq" id="WP_249600148.1">
    <property type="nucleotide sequence ID" value="NZ_JAKHSK010000002.1"/>
</dbReference>
<feature type="transmembrane region" description="Helical" evidence="1">
    <location>
        <begin position="284"/>
        <end position="305"/>
    </location>
</feature>
<keyword evidence="1" id="KW-1133">Transmembrane helix</keyword>
<sequence>MSYFKELPGKMNIAFRRFPLTLVWVILGSIYIIGLVETDANIFTTFYAETLVLILGVSWLIGIRFLNESFSNKSVSWAIRVLALLGLLLYYISFPDYENSTSITYTRWFILLISGHILIFFAPFTSRWNKLDYWNYLQRIIIAISRSVVFSGIIYLGLSLALLAIENLFSINIRDEIYGDLFVICLGIINTFIYLSDFPTAIHHTQQLYYSKALDVLIKYILIPIVLLYLVIVYAYSLKILITWELPQGWVSYLITILSVAGFIIHIIIEPIREKHPDLIVNKFYPFFYFSLFPLFILLFVAIFTRVLEYNFTENRYFLLIIALWILGISIYILISKKKRLSIIVISFFILCILSISGPWNAFKISTNAQSKELLSLIEKTKKSNLSRQEVDRFLNISRYLKERNELYLIDDDLGFKTNYITSAYNSGSLILDSIYGEKNYSKSINSNTNYFYLQNINKRREIDISDYEKFVEISLNKNPKSGYLLQVEDQYIIFKGSDKQLFKFNLKKDIRKKIKLYDYLSSAPVESFEYTITNEFGEFKLIINAINGNIENNDVKFNNIDGYILMRLH</sequence>
<feature type="transmembrane region" description="Helical" evidence="1">
    <location>
        <begin position="250"/>
        <end position="272"/>
    </location>
</feature>
<evidence type="ECO:0000256" key="1">
    <source>
        <dbReference type="SAM" id="Phobius"/>
    </source>
</evidence>
<dbReference type="Proteomes" id="UP001139521">
    <property type="component" value="Unassembled WGS sequence"/>
</dbReference>
<feature type="transmembrane region" description="Helical" evidence="1">
    <location>
        <begin position="136"/>
        <end position="165"/>
    </location>
</feature>
<evidence type="ECO:0000313" key="3">
    <source>
        <dbReference type="Proteomes" id="UP001139521"/>
    </source>
</evidence>